<keyword evidence="4" id="KW-1185">Reference proteome</keyword>
<dbReference type="InterPro" id="IPR046478">
    <property type="entry name" value="DUF6799"/>
</dbReference>
<comment type="caution">
    <text evidence="3">The sequence shown here is derived from an EMBL/GenBank/DDBJ whole genome shotgun (WGS) entry which is preliminary data.</text>
</comment>
<gene>
    <name evidence="3" type="ORF">HNP98_003833</name>
</gene>
<evidence type="ECO:0000313" key="3">
    <source>
        <dbReference type="EMBL" id="NRT20988.1"/>
    </source>
</evidence>
<reference evidence="3 4" key="1">
    <citation type="submission" date="2020-05" db="EMBL/GenBank/DDBJ databases">
        <title>Genomic Encyclopedia of Type Strains, Phase IV (KMG-V): Genome sequencing to study the core and pangenomes of soil and plant-associated prokaryotes.</title>
        <authorList>
            <person name="Whitman W."/>
        </authorList>
    </citation>
    <scope>NUCLEOTIDE SEQUENCE [LARGE SCALE GENOMIC DNA]</scope>
    <source>
        <strain evidence="3 4">9A</strain>
    </source>
</reference>
<proteinExistence type="predicted"/>
<dbReference type="PROSITE" id="PS51257">
    <property type="entry name" value="PROKAR_LIPOPROTEIN"/>
    <property type="match status" value="1"/>
</dbReference>
<evidence type="ECO:0000259" key="2">
    <source>
        <dbReference type="Pfam" id="PF20606"/>
    </source>
</evidence>
<sequence>MKNVLKLLPALLLSGACPLAQAQTAPAPKPMSGQMHHGQMAKAGCTMKDGKMMTMMGGKMMPMTKDMTMSDGSVCKPDGTCTRKDGTTMTMKDGQCMMMNGKITTMAEMHQNGKMKADAKMGNMKM</sequence>
<feature type="signal peptide" evidence="1">
    <location>
        <begin position="1"/>
        <end position="22"/>
    </location>
</feature>
<accession>A0ABX2FW22</accession>
<evidence type="ECO:0000313" key="4">
    <source>
        <dbReference type="Proteomes" id="UP000779507"/>
    </source>
</evidence>
<evidence type="ECO:0000256" key="1">
    <source>
        <dbReference type="SAM" id="SignalP"/>
    </source>
</evidence>
<feature type="chain" id="PRO_5046954705" description="DUF6799 domain-containing protein" evidence="1">
    <location>
        <begin position="23"/>
        <end position="126"/>
    </location>
</feature>
<keyword evidence="1" id="KW-0732">Signal</keyword>
<protein>
    <recommendedName>
        <fullName evidence="2">DUF6799 domain-containing protein</fullName>
    </recommendedName>
</protein>
<dbReference type="RefSeq" id="WP_173811751.1">
    <property type="nucleotide sequence ID" value="NZ_JABSNP010000023.1"/>
</dbReference>
<dbReference type="EMBL" id="JABSNP010000023">
    <property type="protein sequence ID" value="NRT20988.1"/>
    <property type="molecule type" value="Genomic_DNA"/>
</dbReference>
<name>A0ABX2FW22_9BACT</name>
<dbReference type="Pfam" id="PF20606">
    <property type="entry name" value="DUF6799"/>
    <property type="match status" value="1"/>
</dbReference>
<dbReference type="Proteomes" id="UP000779507">
    <property type="component" value="Unassembled WGS sequence"/>
</dbReference>
<organism evidence="3 4">
    <name type="scientific">Hymenobacter caeli</name>
    <dbReference type="NCBI Taxonomy" id="2735894"/>
    <lineage>
        <taxon>Bacteria</taxon>
        <taxon>Pseudomonadati</taxon>
        <taxon>Bacteroidota</taxon>
        <taxon>Cytophagia</taxon>
        <taxon>Cytophagales</taxon>
        <taxon>Hymenobacteraceae</taxon>
        <taxon>Hymenobacter</taxon>
    </lineage>
</organism>
<feature type="domain" description="DUF6799" evidence="2">
    <location>
        <begin position="44"/>
        <end position="103"/>
    </location>
</feature>